<evidence type="ECO:0000313" key="2">
    <source>
        <dbReference type="EMBL" id="CAL6068697.1"/>
    </source>
</evidence>
<dbReference type="EMBL" id="CATOUU010000850">
    <property type="protein sequence ID" value="CAI9954720.1"/>
    <property type="molecule type" value="Genomic_DNA"/>
</dbReference>
<organism evidence="1">
    <name type="scientific">Hexamita inflata</name>
    <dbReference type="NCBI Taxonomy" id="28002"/>
    <lineage>
        <taxon>Eukaryota</taxon>
        <taxon>Metamonada</taxon>
        <taxon>Diplomonadida</taxon>
        <taxon>Hexamitidae</taxon>
        <taxon>Hexamitinae</taxon>
        <taxon>Hexamita</taxon>
    </lineage>
</organism>
<name>A0AA86Q9B8_9EUKA</name>
<proteinExistence type="predicted"/>
<dbReference type="EMBL" id="CAXDID020000274">
    <property type="protein sequence ID" value="CAL6068697.1"/>
    <property type="molecule type" value="Genomic_DNA"/>
</dbReference>
<sequence>MSCISSLQKSAFGVSATHGTLSPSAFKLYLFQGEFAHVKVLVPVVSTFVLGQRAVDVNAKEEFGSNFLLEEVQEVVTEGGFGCESARERVLGVNADAYA</sequence>
<keyword evidence="3" id="KW-1185">Reference proteome</keyword>
<accession>A0AA86Q9B8</accession>
<comment type="caution">
    <text evidence="1">The sequence shown here is derived from an EMBL/GenBank/DDBJ whole genome shotgun (WGS) entry which is preliminary data.</text>
</comment>
<protein>
    <submittedName>
        <fullName evidence="2">Hypothetical_protein</fullName>
    </submittedName>
</protein>
<evidence type="ECO:0000313" key="3">
    <source>
        <dbReference type="Proteomes" id="UP001642409"/>
    </source>
</evidence>
<dbReference type="Proteomes" id="UP001642409">
    <property type="component" value="Unassembled WGS sequence"/>
</dbReference>
<dbReference type="AlphaFoldDB" id="A0AA86Q9B8"/>
<reference evidence="1" key="1">
    <citation type="submission" date="2023-06" db="EMBL/GenBank/DDBJ databases">
        <authorList>
            <person name="Kurt Z."/>
        </authorList>
    </citation>
    <scope>NUCLEOTIDE SEQUENCE</scope>
</reference>
<evidence type="ECO:0000313" key="1">
    <source>
        <dbReference type="EMBL" id="CAI9954720.1"/>
    </source>
</evidence>
<reference evidence="2 3" key="2">
    <citation type="submission" date="2024-07" db="EMBL/GenBank/DDBJ databases">
        <authorList>
            <person name="Akdeniz Z."/>
        </authorList>
    </citation>
    <scope>NUCLEOTIDE SEQUENCE [LARGE SCALE GENOMIC DNA]</scope>
</reference>
<gene>
    <name evidence="1" type="ORF">HINF_LOCUS42365</name>
    <name evidence="2" type="ORF">HINF_LOCUS53627</name>
</gene>